<dbReference type="EMBL" id="CP112887">
    <property type="protein sequence ID" value="WBW59213.1"/>
    <property type="molecule type" value="Genomic_DNA"/>
</dbReference>
<reference evidence="1 2" key="1">
    <citation type="journal article" date="2023" name="Microbiol. Resour. Announc.">
        <title>Complete Genome Sequence of the First Colistin-Resistant Raoultella electrica Strain.</title>
        <authorList>
            <person name="Aldeia C."/>
            <person name="Campos-Madueno E.I."/>
            <person name="Sendi P."/>
            <person name="Endimiani A."/>
        </authorList>
    </citation>
    <scope>NUCLEOTIDE SEQUENCE [LARGE SCALE GENOMIC DNA]</scope>
    <source>
        <strain evidence="1 2">S2-IND-01-C</strain>
    </source>
</reference>
<keyword evidence="2" id="KW-1185">Reference proteome</keyword>
<dbReference type="AlphaFoldDB" id="A0AAJ5UCT5"/>
<name>A0AAJ5UCT5_9ENTR</name>
<protein>
    <submittedName>
        <fullName evidence="1">Histidine phosphatase family protein</fullName>
    </submittedName>
</protein>
<accession>A0AAJ5UCT5</accession>
<evidence type="ECO:0000313" key="2">
    <source>
        <dbReference type="Proteomes" id="UP001210130"/>
    </source>
</evidence>
<sequence length="185" mass="21029">MEIILMRHGKPGFTDTKKVAAHEMPEWIEHYDLSDISDNQPPEACRVIARRARMTASSHLPRAISSGTTLNLEPKIVDDIFREAELPIYRIPVLRLSPFSWIVFFRLIWLCGMSKEAESLSMAKKRARRAADILINHAKEHDGPILLMGHGIMNRLIAKELTSLGWKEHTRAGKGYWSAGVFQLS</sequence>
<dbReference type="SUPFAM" id="SSF53254">
    <property type="entry name" value="Phosphoglycerate mutase-like"/>
    <property type="match status" value="1"/>
</dbReference>
<organism evidence="1 2">
    <name type="scientific">Klebsiella electrica</name>
    <dbReference type="NCBI Taxonomy" id="1259973"/>
    <lineage>
        <taxon>Bacteria</taxon>
        <taxon>Pseudomonadati</taxon>
        <taxon>Pseudomonadota</taxon>
        <taxon>Gammaproteobacteria</taxon>
        <taxon>Enterobacterales</taxon>
        <taxon>Enterobacteriaceae</taxon>
        <taxon>Klebsiella/Raoultella group</taxon>
        <taxon>Klebsiella</taxon>
    </lineage>
</organism>
<proteinExistence type="predicted"/>
<dbReference type="Proteomes" id="UP001210130">
    <property type="component" value="Chromosome"/>
</dbReference>
<dbReference type="RefSeq" id="WP_227632287.1">
    <property type="nucleotide sequence ID" value="NZ_CP112887.1"/>
</dbReference>
<gene>
    <name evidence="1" type="ORF">OR613_14260</name>
</gene>
<dbReference type="InterPro" id="IPR029033">
    <property type="entry name" value="His_PPase_superfam"/>
</dbReference>
<dbReference type="Pfam" id="PF00300">
    <property type="entry name" value="His_Phos_1"/>
    <property type="match status" value="1"/>
</dbReference>
<dbReference type="InterPro" id="IPR013078">
    <property type="entry name" value="His_Pase_superF_clade-1"/>
</dbReference>
<evidence type="ECO:0000313" key="1">
    <source>
        <dbReference type="EMBL" id="WBW59213.1"/>
    </source>
</evidence>
<dbReference type="Gene3D" id="3.40.50.1240">
    <property type="entry name" value="Phosphoglycerate mutase-like"/>
    <property type="match status" value="1"/>
</dbReference>